<evidence type="ECO:0000256" key="11">
    <source>
        <dbReference type="ARBA" id="ARBA00023273"/>
    </source>
</evidence>
<accession>A0ABR4NAP2</accession>
<name>A0ABR4NAP2_9FUNG</name>
<dbReference type="PANTHER" id="PTHR12442:SF11">
    <property type="entry name" value="DYNEIN AXONEMAL INTERMEDIATE CHAIN 1"/>
    <property type="match status" value="1"/>
</dbReference>
<dbReference type="PROSITE" id="PS50294">
    <property type="entry name" value="WD_REPEATS_REGION"/>
    <property type="match status" value="1"/>
</dbReference>
<dbReference type="InterPro" id="IPR036322">
    <property type="entry name" value="WD40_repeat_dom_sf"/>
</dbReference>
<evidence type="ECO:0000256" key="1">
    <source>
        <dbReference type="ARBA" id="ARBA00004430"/>
    </source>
</evidence>
<keyword evidence="4" id="KW-0963">Cytoplasm</keyword>
<evidence type="ECO:0000256" key="2">
    <source>
        <dbReference type="ARBA" id="ARBA00011059"/>
    </source>
</evidence>
<evidence type="ECO:0000259" key="15">
    <source>
        <dbReference type="SMART" id="SM00562"/>
    </source>
</evidence>
<gene>
    <name evidence="16" type="ORF">HK105_203712</name>
</gene>
<comment type="similarity">
    <text evidence="13">Belongs to the NDK family.</text>
</comment>
<keyword evidence="11" id="KW-0966">Cell projection</keyword>
<dbReference type="Pfam" id="PF00400">
    <property type="entry name" value="WD40"/>
    <property type="match status" value="1"/>
</dbReference>
<keyword evidence="10" id="KW-0206">Cytoskeleton</keyword>
<dbReference type="PANTHER" id="PTHR12442">
    <property type="entry name" value="DYNEIN INTERMEDIATE CHAIN"/>
    <property type="match status" value="1"/>
</dbReference>
<feature type="compositionally biased region" description="Polar residues" evidence="14">
    <location>
        <begin position="357"/>
        <end position="371"/>
    </location>
</feature>
<dbReference type="SUPFAM" id="SSF54919">
    <property type="entry name" value="Nucleoside diphosphate kinase, NDK"/>
    <property type="match status" value="1"/>
</dbReference>
<dbReference type="PROSITE" id="PS50082">
    <property type="entry name" value="WD_REPEATS_2"/>
    <property type="match status" value="1"/>
</dbReference>
<keyword evidence="5 12" id="KW-0853">WD repeat</keyword>
<feature type="region of interest" description="Disordered" evidence="14">
    <location>
        <begin position="407"/>
        <end position="438"/>
    </location>
</feature>
<evidence type="ECO:0000313" key="16">
    <source>
        <dbReference type="EMBL" id="KAL2916600.1"/>
    </source>
</evidence>
<keyword evidence="9" id="KW-0505">Motor protein</keyword>
<reference evidence="16 17" key="1">
    <citation type="submission" date="2023-09" db="EMBL/GenBank/DDBJ databases">
        <title>Pangenome analysis of Batrachochytrium dendrobatidis and related Chytrids.</title>
        <authorList>
            <person name="Yacoub M.N."/>
            <person name="Stajich J.E."/>
            <person name="James T.Y."/>
        </authorList>
    </citation>
    <scope>NUCLEOTIDE SEQUENCE [LARGE SCALE GENOMIC DNA]</scope>
    <source>
        <strain evidence="16 17">JEL0888</strain>
    </source>
</reference>
<comment type="caution">
    <text evidence="13">Lacks conserved residue(s) required for the propagation of feature annotation.</text>
</comment>
<feature type="compositionally biased region" description="Basic and acidic residues" evidence="14">
    <location>
        <begin position="407"/>
        <end position="417"/>
    </location>
</feature>
<dbReference type="InterPro" id="IPR036850">
    <property type="entry name" value="NDK-like_dom_sf"/>
</dbReference>
<dbReference type="InterPro" id="IPR050687">
    <property type="entry name" value="Dynein_IC"/>
</dbReference>
<comment type="subcellular location">
    <subcellularLocation>
        <location evidence="1">Cytoplasm</location>
        <location evidence="1">Cytoskeleton</location>
        <location evidence="1">Cilium axoneme</location>
    </subcellularLocation>
</comment>
<organism evidence="16 17">
    <name type="scientific">Polyrhizophydium stewartii</name>
    <dbReference type="NCBI Taxonomy" id="2732419"/>
    <lineage>
        <taxon>Eukaryota</taxon>
        <taxon>Fungi</taxon>
        <taxon>Fungi incertae sedis</taxon>
        <taxon>Chytridiomycota</taxon>
        <taxon>Chytridiomycota incertae sedis</taxon>
        <taxon>Chytridiomycetes</taxon>
        <taxon>Rhizophydiales</taxon>
        <taxon>Rhizophydiales incertae sedis</taxon>
        <taxon>Polyrhizophydium</taxon>
    </lineage>
</organism>
<comment type="similarity">
    <text evidence="2">Belongs to the dynein intermediate chain family.</text>
</comment>
<feature type="region of interest" description="Disordered" evidence="14">
    <location>
        <begin position="327"/>
        <end position="389"/>
    </location>
</feature>
<dbReference type="InterPro" id="IPR015943">
    <property type="entry name" value="WD40/YVTN_repeat-like_dom_sf"/>
</dbReference>
<evidence type="ECO:0000256" key="10">
    <source>
        <dbReference type="ARBA" id="ARBA00023212"/>
    </source>
</evidence>
<keyword evidence="7" id="KW-0677">Repeat</keyword>
<feature type="region of interest" description="Disordered" evidence="14">
    <location>
        <begin position="206"/>
        <end position="237"/>
    </location>
</feature>
<dbReference type="InterPro" id="IPR034907">
    <property type="entry name" value="NDK-like_dom"/>
</dbReference>
<sequence>MERTLLVIKPDVTARATEIIARLKQAGYRIIQASARLTRAMRDDDDEQKRSVQLSEEQATDFYQEEMDQGGFAQLVAFIISGPVFAMVIEKQNLFDDIPAFVGPRSPDIGRTLNPDCLRAVFGKDELRNGIHYSEDPVTARREINFFFPDNIIDPLPSMEHAKLFLESAIYPTLLQGLTELCKEKPANPTGRFVADSAATDIQAPPEAAMPQKSLSAHSLKSLDGPEQPAGAGAAGGADDWLPPKVLLKPPGQLQLSEKELDEEFTRILNANNPHAPQNIARYNNKERMFKASPNMEHIVFHFEFDGYLIYRGDEGGENKIEVAVDSAPKAVSSSTQQAEADGGEDEKKTSRGPLRNQFNFSERAAQTVNNPYRERSTNTEPPPQRTYSMNVNQWTIFDTYSEDLQQKEKAAKEKSKAPAPGGTKGHKDEDKGASMASDAHGEDVYYKNLELRKALITIERMANQNTFDDISQDYKYWEDASDELGDRKSGTLLPLWKFAFEKDKKKQVTALCWNPQSPDLFAVGYGSYDFSRQGPGMIAIFTLKNPSHPEYVYITETGVMSLHFHPQHPSMIAVGLYDGSVLVYNIQKKVDSPIFKSTTKGGRHTDPVWQVCWQKDDLDDNLNFFSVSSDGRVTQWTLLKNELLHTDVIALKYDNGEHGQNGAEDERLFSLAGGCCFDFHKRVEHLFTVGTEEGKIYKCSKDYNSQYLLSFEGHQMAVYTVRYNPFHVNYFLSASADWTVKLWDHNDSKPAMVFDLNGSVGDVAWAPYSSTVFAAVTAEGKVFVFDLNENKYAPICEQQVVRKAKLTHISFNQFEPIILVGDDKGTVVSLKLSPNLRRKSQTPEEEPQKLENVINLAKGKPLTM</sequence>
<dbReference type="EMBL" id="JADGIZ020000015">
    <property type="protein sequence ID" value="KAL2916600.1"/>
    <property type="molecule type" value="Genomic_DNA"/>
</dbReference>
<evidence type="ECO:0000256" key="5">
    <source>
        <dbReference type="ARBA" id="ARBA00022574"/>
    </source>
</evidence>
<dbReference type="CDD" id="cd22970">
    <property type="entry name" value="DD_NDKH5-like"/>
    <property type="match status" value="1"/>
</dbReference>
<feature type="domain" description="Nucleoside diphosphate kinase-like" evidence="15">
    <location>
        <begin position="1"/>
        <end position="155"/>
    </location>
</feature>
<dbReference type="Proteomes" id="UP001527925">
    <property type="component" value="Unassembled WGS sequence"/>
</dbReference>
<comment type="caution">
    <text evidence="16">The sequence shown here is derived from an EMBL/GenBank/DDBJ whole genome shotgun (WGS) entry which is preliminary data.</text>
</comment>
<dbReference type="SUPFAM" id="SSF50978">
    <property type="entry name" value="WD40 repeat-like"/>
    <property type="match status" value="1"/>
</dbReference>
<evidence type="ECO:0000256" key="7">
    <source>
        <dbReference type="ARBA" id="ARBA00022737"/>
    </source>
</evidence>
<dbReference type="PROSITE" id="PS51374">
    <property type="entry name" value="NDPK_LIKE"/>
    <property type="match status" value="1"/>
</dbReference>
<evidence type="ECO:0000256" key="9">
    <source>
        <dbReference type="ARBA" id="ARBA00023175"/>
    </source>
</evidence>
<dbReference type="SMART" id="SM00562">
    <property type="entry name" value="NDK"/>
    <property type="match status" value="1"/>
</dbReference>
<dbReference type="Pfam" id="PF00334">
    <property type="entry name" value="NDK"/>
    <property type="match status" value="1"/>
</dbReference>
<dbReference type="Gene3D" id="2.130.10.10">
    <property type="entry name" value="YVTN repeat-like/Quinoprotein amine dehydrogenase"/>
    <property type="match status" value="2"/>
</dbReference>
<proteinExistence type="inferred from homology"/>
<dbReference type="InterPro" id="IPR001680">
    <property type="entry name" value="WD40_rpt"/>
</dbReference>
<evidence type="ECO:0000256" key="14">
    <source>
        <dbReference type="SAM" id="MobiDB-lite"/>
    </source>
</evidence>
<dbReference type="SMART" id="SM00320">
    <property type="entry name" value="WD40"/>
    <property type="match status" value="5"/>
</dbReference>
<protein>
    <recommendedName>
        <fullName evidence="3">Nucleoside diphosphate kinase</fullName>
    </recommendedName>
</protein>
<evidence type="ECO:0000313" key="17">
    <source>
        <dbReference type="Proteomes" id="UP001527925"/>
    </source>
</evidence>
<evidence type="ECO:0000256" key="4">
    <source>
        <dbReference type="ARBA" id="ARBA00022490"/>
    </source>
</evidence>
<feature type="repeat" description="WD" evidence="12">
    <location>
        <begin position="712"/>
        <end position="754"/>
    </location>
</feature>
<dbReference type="Pfam" id="PF05186">
    <property type="entry name" value="Dpy-30"/>
    <property type="match status" value="1"/>
</dbReference>
<keyword evidence="6" id="KW-0493">Microtubule</keyword>
<keyword evidence="8" id="KW-0243">Dynein</keyword>
<dbReference type="InterPro" id="IPR007858">
    <property type="entry name" value="Dpy-30_motif"/>
</dbReference>
<evidence type="ECO:0000256" key="3">
    <source>
        <dbReference type="ARBA" id="ARBA00017632"/>
    </source>
</evidence>
<evidence type="ECO:0000256" key="12">
    <source>
        <dbReference type="PROSITE-ProRule" id="PRU00221"/>
    </source>
</evidence>
<keyword evidence="17" id="KW-1185">Reference proteome</keyword>
<evidence type="ECO:0000256" key="13">
    <source>
        <dbReference type="PROSITE-ProRule" id="PRU00706"/>
    </source>
</evidence>
<dbReference type="Gene3D" id="3.30.70.141">
    <property type="entry name" value="Nucleoside diphosphate kinase-like domain"/>
    <property type="match status" value="1"/>
</dbReference>
<evidence type="ECO:0000256" key="6">
    <source>
        <dbReference type="ARBA" id="ARBA00022701"/>
    </source>
</evidence>
<evidence type="ECO:0000256" key="8">
    <source>
        <dbReference type="ARBA" id="ARBA00023017"/>
    </source>
</evidence>
<dbReference type="Gene3D" id="1.20.890.10">
    <property type="entry name" value="cAMP-dependent protein kinase regulatory subunit, dimerization-anchoring domain"/>
    <property type="match status" value="1"/>
</dbReference>